<sequence length="348" mass="37990">MHAWPLLLPRPAVMFVSPHVHAPIHLAVDGHLATLCTYVCCSAEIYCAGGQSLANHAHPPARGRPRPVVHDGVARRCGRALHKKADYGLSVLALRMQLRRGPPLFSHRRLAVLPDAAGSRGGLLTAWNANTLSLDYFITCRHIYAHTTIPRLASDAAANLAGRLLPKNDTYVRAAAKVWAPPALISNCKFIILLFDNLCREPVRARAALHFGAKLKGDGGGCKHRLSFFHAQRSARTQHNIYVSAAAPTTFVASRLVAGSMVTDRGRCVARARARAGLFLCRLWVESSNSSPLQGPPYVLVNVRLPRALDLVPYLFLLVPDVLQALQREGGCAVPRQYAVLVYRPRGT</sequence>
<dbReference type="Proteomes" id="UP000636709">
    <property type="component" value="Unassembled WGS sequence"/>
</dbReference>
<evidence type="ECO:0000313" key="1">
    <source>
        <dbReference type="EMBL" id="KAF8701878.1"/>
    </source>
</evidence>
<proteinExistence type="predicted"/>
<comment type="caution">
    <text evidence="1">The sequence shown here is derived from an EMBL/GenBank/DDBJ whole genome shotgun (WGS) entry which is preliminary data.</text>
</comment>
<organism evidence="1 2">
    <name type="scientific">Digitaria exilis</name>
    <dbReference type="NCBI Taxonomy" id="1010633"/>
    <lineage>
        <taxon>Eukaryota</taxon>
        <taxon>Viridiplantae</taxon>
        <taxon>Streptophyta</taxon>
        <taxon>Embryophyta</taxon>
        <taxon>Tracheophyta</taxon>
        <taxon>Spermatophyta</taxon>
        <taxon>Magnoliopsida</taxon>
        <taxon>Liliopsida</taxon>
        <taxon>Poales</taxon>
        <taxon>Poaceae</taxon>
        <taxon>PACMAD clade</taxon>
        <taxon>Panicoideae</taxon>
        <taxon>Panicodae</taxon>
        <taxon>Paniceae</taxon>
        <taxon>Anthephorinae</taxon>
        <taxon>Digitaria</taxon>
    </lineage>
</organism>
<keyword evidence="2" id="KW-1185">Reference proteome</keyword>
<dbReference type="EMBL" id="JACEFO010001795">
    <property type="protein sequence ID" value="KAF8701878.1"/>
    <property type="molecule type" value="Genomic_DNA"/>
</dbReference>
<dbReference type="AlphaFoldDB" id="A0A835BIE7"/>
<accession>A0A835BIE7</accession>
<gene>
    <name evidence="1" type="ORF">HU200_033205</name>
</gene>
<reference evidence="1" key="1">
    <citation type="submission" date="2020-07" db="EMBL/GenBank/DDBJ databases">
        <title>Genome sequence and genetic diversity analysis of an under-domesticated orphan crop, white fonio (Digitaria exilis).</title>
        <authorList>
            <person name="Bennetzen J.L."/>
            <person name="Chen S."/>
            <person name="Ma X."/>
            <person name="Wang X."/>
            <person name="Yssel A.E.J."/>
            <person name="Chaluvadi S.R."/>
            <person name="Johnson M."/>
            <person name="Gangashetty P."/>
            <person name="Hamidou F."/>
            <person name="Sanogo M.D."/>
            <person name="Zwaenepoel A."/>
            <person name="Wallace J."/>
            <person name="Van De Peer Y."/>
            <person name="Van Deynze A."/>
        </authorList>
    </citation>
    <scope>NUCLEOTIDE SEQUENCE</scope>
    <source>
        <tissue evidence="1">Leaves</tissue>
    </source>
</reference>
<protein>
    <submittedName>
        <fullName evidence="1">Uncharacterized protein</fullName>
    </submittedName>
</protein>
<evidence type="ECO:0000313" key="2">
    <source>
        <dbReference type="Proteomes" id="UP000636709"/>
    </source>
</evidence>
<name>A0A835BIE7_9POAL</name>